<accession>A0A1L7XJ78</accession>
<dbReference type="STRING" id="576137.A0A1L7XJ78"/>
<evidence type="ECO:0000259" key="1">
    <source>
        <dbReference type="SMART" id="SM01007"/>
    </source>
</evidence>
<dbReference type="Pfam" id="PF00596">
    <property type="entry name" value="Aldolase_II"/>
    <property type="match status" value="1"/>
</dbReference>
<sequence length="272" mass="30362">MSASTSANLPHELPRRLISACHILHFHHILDAYGHISVRHPQKHNVFIMSRNIAPAIISSAGDLIEYYVNDASPVESTAAVGYVERYIHISQVRYILDAAPDFLSSMLIFRIEVPLRSCFHMAGFLGTSTPIFDISEYYKSDDTKDMLVRSTYLGEALASCFANSGYSDTDNLSVPLHNVVLMRSHGLTVVASSIEECVFRAIYTQKNAMIQTAALNISAAYLGSSDGGYSIRYLDQEEAAASTSMTQWSVMRPWKLWLREVEESGLYVNHE</sequence>
<dbReference type="InterPro" id="IPR036409">
    <property type="entry name" value="Aldolase_II/adducin_N_sf"/>
</dbReference>
<dbReference type="AlphaFoldDB" id="A0A1L7XJ78"/>
<proteinExistence type="predicted"/>
<dbReference type="Gene3D" id="3.40.225.10">
    <property type="entry name" value="Class II aldolase/adducin N-terminal domain"/>
    <property type="match status" value="1"/>
</dbReference>
<evidence type="ECO:0000313" key="3">
    <source>
        <dbReference type="Proteomes" id="UP000184330"/>
    </source>
</evidence>
<dbReference type="EMBL" id="FJOG01000029">
    <property type="protein sequence ID" value="CZR65091.1"/>
    <property type="molecule type" value="Genomic_DNA"/>
</dbReference>
<dbReference type="OrthoDB" id="2932980at2759"/>
<dbReference type="SMART" id="SM01007">
    <property type="entry name" value="Aldolase_II"/>
    <property type="match status" value="1"/>
</dbReference>
<keyword evidence="3" id="KW-1185">Reference proteome</keyword>
<evidence type="ECO:0000313" key="2">
    <source>
        <dbReference type="EMBL" id="CZR65091.1"/>
    </source>
</evidence>
<reference evidence="2 3" key="1">
    <citation type="submission" date="2016-03" db="EMBL/GenBank/DDBJ databases">
        <authorList>
            <person name="Ploux O."/>
        </authorList>
    </citation>
    <scope>NUCLEOTIDE SEQUENCE [LARGE SCALE GENOMIC DNA]</scope>
    <source>
        <strain evidence="2 3">UAMH 11012</strain>
    </source>
</reference>
<dbReference type="Proteomes" id="UP000184330">
    <property type="component" value="Unassembled WGS sequence"/>
</dbReference>
<gene>
    <name evidence="2" type="ORF">PAC_14991</name>
</gene>
<feature type="domain" description="Class II aldolase/adducin N-terminal" evidence="1">
    <location>
        <begin position="15"/>
        <end position="213"/>
    </location>
</feature>
<dbReference type="SUPFAM" id="SSF53639">
    <property type="entry name" value="AraD/HMP-PK domain-like"/>
    <property type="match status" value="1"/>
</dbReference>
<dbReference type="InterPro" id="IPR001303">
    <property type="entry name" value="Aldolase_II/adducin_N"/>
</dbReference>
<name>A0A1L7XJ78_9HELO</name>
<protein>
    <recommendedName>
        <fullName evidence="1">Class II aldolase/adducin N-terminal domain-containing protein</fullName>
    </recommendedName>
</protein>
<organism evidence="2 3">
    <name type="scientific">Phialocephala subalpina</name>
    <dbReference type="NCBI Taxonomy" id="576137"/>
    <lineage>
        <taxon>Eukaryota</taxon>
        <taxon>Fungi</taxon>
        <taxon>Dikarya</taxon>
        <taxon>Ascomycota</taxon>
        <taxon>Pezizomycotina</taxon>
        <taxon>Leotiomycetes</taxon>
        <taxon>Helotiales</taxon>
        <taxon>Mollisiaceae</taxon>
        <taxon>Phialocephala</taxon>
        <taxon>Phialocephala fortinii species complex</taxon>
    </lineage>
</organism>